<evidence type="ECO:0000259" key="10">
    <source>
        <dbReference type="PROSITE" id="PS50057"/>
    </source>
</evidence>
<dbReference type="FunFam" id="1.20.80.10:FF:000007">
    <property type="entry name" value="Talin 2"/>
    <property type="match status" value="1"/>
</dbReference>
<keyword evidence="6" id="KW-0597">Phosphoprotein</keyword>
<gene>
    <name evidence="11" type="ORF">DNTS_012968</name>
</gene>
<comment type="subcellular location">
    <subcellularLocation>
        <location evidence="1">Cell junction</location>
        <location evidence="1">Focal adhesion</location>
    </subcellularLocation>
    <subcellularLocation>
        <location evidence="2">Cell membrane</location>
        <topology evidence="2">Peripheral membrane protein</topology>
        <orientation evidence="2">Cytoplasmic side</orientation>
    </subcellularLocation>
    <subcellularLocation>
        <location evidence="3">Cytoplasm</location>
    </subcellularLocation>
</comment>
<dbReference type="InterPro" id="IPR029071">
    <property type="entry name" value="Ubiquitin-like_domsf"/>
</dbReference>
<evidence type="ECO:0000256" key="7">
    <source>
        <dbReference type="ARBA" id="ARBA00022949"/>
    </source>
</evidence>
<dbReference type="InterPro" id="IPR057346">
    <property type="entry name" value="Talin1/2_VBS2"/>
</dbReference>
<name>A0A553MU51_9TELE</name>
<dbReference type="Pfam" id="PF21896">
    <property type="entry name" value="Talin_IBS2B"/>
    <property type="match status" value="2"/>
</dbReference>
<dbReference type="InterPro" id="IPR019748">
    <property type="entry name" value="FERM_central"/>
</dbReference>
<dbReference type="Pfam" id="PF25177">
    <property type="entry name" value="Talin_VBS2"/>
    <property type="match status" value="1"/>
</dbReference>
<dbReference type="FunFam" id="1.20.120.230:FF:000004">
    <property type="entry name" value="Talin 2"/>
    <property type="match status" value="1"/>
</dbReference>
<dbReference type="InterPro" id="IPR035963">
    <property type="entry name" value="FERM_2"/>
</dbReference>
<organism evidence="11 12">
    <name type="scientific">Danionella cerebrum</name>
    <dbReference type="NCBI Taxonomy" id="2873325"/>
    <lineage>
        <taxon>Eukaryota</taxon>
        <taxon>Metazoa</taxon>
        <taxon>Chordata</taxon>
        <taxon>Craniata</taxon>
        <taxon>Vertebrata</taxon>
        <taxon>Euteleostomi</taxon>
        <taxon>Actinopterygii</taxon>
        <taxon>Neopterygii</taxon>
        <taxon>Teleostei</taxon>
        <taxon>Ostariophysi</taxon>
        <taxon>Cypriniformes</taxon>
        <taxon>Danionidae</taxon>
        <taxon>Danioninae</taxon>
        <taxon>Danionella</taxon>
    </lineage>
</organism>
<dbReference type="EMBL" id="SRMA01027267">
    <property type="protein sequence ID" value="TRY56698.1"/>
    <property type="molecule type" value="Genomic_DNA"/>
</dbReference>
<dbReference type="CDD" id="cd17172">
    <property type="entry name" value="FERM_F0_TLN2"/>
    <property type="match status" value="1"/>
</dbReference>
<evidence type="ECO:0000256" key="4">
    <source>
        <dbReference type="ARBA" id="ARBA00022475"/>
    </source>
</evidence>
<keyword evidence="4" id="KW-1003">Cell membrane</keyword>
<dbReference type="Gene3D" id="1.20.120.230">
    <property type="entry name" value="Alpha-catenin/vinculin-like"/>
    <property type="match status" value="5"/>
</dbReference>
<dbReference type="Pfam" id="PF09141">
    <property type="entry name" value="Talin_middle"/>
    <property type="match status" value="1"/>
</dbReference>
<reference evidence="11 12" key="1">
    <citation type="journal article" date="2019" name="Sci. Data">
        <title>Hybrid genome assembly and annotation of Danionella translucida.</title>
        <authorList>
            <person name="Kadobianskyi M."/>
            <person name="Schulze L."/>
            <person name="Schuelke M."/>
            <person name="Judkewitz B."/>
        </authorList>
    </citation>
    <scope>NUCLEOTIDE SEQUENCE [LARGE SCALE GENOMIC DNA]</scope>
    <source>
        <strain evidence="11 12">Bolton</strain>
    </source>
</reference>
<evidence type="ECO:0000313" key="12">
    <source>
        <dbReference type="Proteomes" id="UP000316079"/>
    </source>
</evidence>
<dbReference type="Proteomes" id="UP000316079">
    <property type="component" value="Unassembled WGS sequence"/>
</dbReference>
<feature type="domain" description="FERM" evidence="10">
    <location>
        <begin position="109"/>
        <end position="456"/>
    </location>
</feature>
<dbReference type="SUPFAM" id="SSF54236">
    <property type="entry name" value="Ubiquitin-like"/>
    <property type="match status" value="1"/>
</dbReference>
<dbReference type="PANTHER" id="PTHR19981">
    <property type="entry name" value="TALIN"/>
    <property type="match status" value="1"/>
</dbReference>
<dbReference type="Pfam" id="PF00373">
    <property type="entry name" value="FERM_M"/>
    <property type="match status" value="1"/>
</dbReference>
<keyword evidence="12" id="KW-1185">Reference proteome</keyword>
<dbReference type="InterPro" id="IPR000299">
    <property type="entry name" value="FERM_domain"/>
</dbReference>
<proteinExistence type="predicted"/>
<dbReference type="GO" id="GO:0005737">
    <property type="term" value="C:cytoplasm"/>
    <property type="evidence" value="ECO:0007669"/>
    <property type="project" value="TreeGrafter"/>
</dbReference>
<dbReference type="Gene3D" id="3.10.20.90">
    <property type="entry name" value="Phosphatidylinositol 3-kinase Catalytic Subunit, Chain A, domain 1"/>
    <property type="match status" value="3"/>
</dbReference>
<dbReference type="InterPro" id="IPR032425">
    <property type="entry name" value="FERM_f0"/>
</dbReference>
<dbReference type="GO" id="GO:0005886">
    <property type="term" value="C:plasma membrane"/>
    <property type="evidence" value="ECO:0007669"/>
    <property type="project" value="UniProtKB-SubCell"/>
</dbReference>
<evidence type="ECO:0000256" key="2">
    <source>
        <dbReference type="ARBA" id="ARBA00004413"/>
    </source>
</evidence>
<comment type="caution">
    <text evidence="11">The sequence shown here is derived from an EMBL/GenBank/DDBJ whole genome shotgun (WGS) entry which is preliminary data.</text>
</comment>
<evidence type="ECO:0000256" key="9">
    <source>
        <dbReference type="SAM" id="Coils"/>
    </source>
</evidence>
<dbReference type="GO" id="GO:0051015">
    <property type="term" value="F:actin filament binding"/>
    <property type="evidence" value="ECO:0007669"/>
    <property type="project" value="InterPro"/>
</dbReference>
<dbReference type="InterPro" id="IPR035964">
    <property type="entry name" value="I/LWEQ_dom_sf"/>
</dbReference>
<feature type="coiled-coil region" evidence="9">
    <location>
        <begin position="967"/>
        <end position="994"/>
    </location>
</feature>
<dbReference type="FunFam" id="1.20.120.230:FF:000003">
    <property type="entry name" value="Talin 2"/>
    <property type="match status" value="1"/>
</dbReference>
<dbReference type="Pfam" id="PF16511">
    <property type="entry name" value="FERM_f0"/>
    <property type="match status" value="1"/>
</dbReference>
<dbReference type="FunFam" id="3.10.20.90:FF:000066">
    <property type="entry name" value="Talin 1"/>
    <property type="match status" value="1"/>
</dbReference>
<accession>A0A553MU51</accession>
<dbReference type="PROSITE" id="PS00661">
    <property type="entry name" value="FERM_2"/>
    <property type="match status" value="1"/>
</dbReference>
<dbReference type="InterPro" id="IPR036476">
    <property type="entry name" value="Talin_cent_sf"/>
</dbReference>
<dbReference type="SUPFAM" id="SSF109885">
    <property type="entry name" value="I/LWEQ domain"/>
    <property type="match status" value="3"/>
</dbReference>
<evidence type="ECO:0000256" key="3">
    <source>
        <dbReference type="ARBA" id="ARBA00004496"/>
    </source>
</evidence>
<dbReference type="GO" id="GO:0005178">
    <property type="term" value="F:integrin binding"/>
    <property type="evidence" value="ECO:0007669"/>
    <property type="project" value="TreeGrafter"/>
</dbReference>
<dbReference type="InterPro" id="IPR019749">
    <property type="entry name" value="Band_41_domain"/>
</dbReference>
<dbReference type="CDD" id="cd14473">
    <property type="entry name" value="FERM_B-lobe"/>
    <property type="match status" value="1"/>
</dbReference>
<keyword evidence="7" id="KW-0965">Cell junction</keyword>
<dbReference type="GO" id="GO:0005925">
    <property type="term" value="C:focal adhesion"/>
    <property type="evidence" value="ECO:0007669"/>
    <property type="project" value="UniProtKB-SubCell"/>
</dbReference>
<dbReference type="Gene3D" id="1.20.80.10">
    <property type="match status" value="1"/>
</dbReference>
<dbReference type="SUPFAM" id="SSF109880">
    <property type="entry name" value="A middle domain of Talin 1"/>
    <property type="match status" value="1"/>
</dbReference>
<evidence type="ECO:0000313" key="11">
    <source>
        <dbReference type="EMBL" id="TRY56698.1"/>
    </source>
</evidence>
<dbReference type="FunFam" id="1.20.1420.10:FF:000006">
    <property type="entry name" value="Talin 2"/>
    <property type="match status" value="1"/>
</dbReference>
<dbReference type="InterPro" id="IPR054082">
    <property type="entry name" value="Talin_IBS2B"/>
</dbReference>
<dbReference type="CDD" id="cd17174">
    <property type="entry name" value="FERM_F1_TLN2"/>
    <property type="match status" value="1"/>
</dbReference>
<dbReference type="GO" id="GO:0005200">
    <property type="term" value="F:structural constituent of cytoskeleton"/>
    <property type="evidence" value="ECO:0007669"/>
    <property type="project" value="InterPro"/>
</dbReference>
<dbReference type="InterPro" id="IPR015224">
    <property type="entry name" value="Talin_cent"/>
</dbReference>
<dbReference type="InterPro" id="IPR019747">
    <property type="entry name" value="FERM_CS"/>
</dbReference>
<dbReference type="InterPro" id="IPR036723">
    <property type="entry name" value="Alpha-catenin/vinculin-like_sf"/>
</dbReference>
<dbReference type="InterPro" id="IPR014352">
    <property type="entry name" value="FERM/acyl-CoA-bd_prot_sf"/>
</dbReference>
<dbReference type="PANTHER" id="PTHR19981:SF34">
    <property type="entry name" value="TALIN-2"/>
    <property type="match status" value="1"/>
</dbReference>
<keyword evidence="9" id="KW-0175">Coiled coil</keyword>
<evidence type="ECO:0000256" key="6">
    <source>
        <dbReference type="ARBA" id="ARBA00022553"/>
    </source>
</evidence>
<dbReference type="Gene3D" id="1.20.1420.10">
    <property type="entry name" value="Talin, central domain"/>
    <property type="match status" value="3"/>
</dbReference>
<evidence type="ECO:0000256" key="1">
    <source>
        <dbReference type="ARBA" id="ARBA00004246"/>
    </source>
</evidence>
<dbReference type="Pfam" id="PF21692">
    <property type="entry name" value="Talin_R4"/>
    <property type="match status" value="1"/>
</dbReference>
<keyword evidence="8" id="KW-0472">Membrane</keyword>
<dbReference type="GO" id="GO:0005856">
    <property type="term" value="C:cytoskeleton"/>
    <property type="evidence" value="ECO:0007669"/>
    <property type="project" value="UniProtKB-SubCell"/>
</dbReference>
<keyword evidence="5" id="KW-0963">Cytoplasm</keyword>
<dbReference type="GO" id="GO:0030036">
    <property type="term" value="P:actin cytoskeleton organization"/>
    <property type="evidence" value="ECO:0007669"/>
    <property type="project" value="TreeGrafter"/>
</dbReference>
<dbReference type="SUPFAM" id="SSF47031">
    <property type="entry name" value="Second domain of FERM"/>
    <property type="match status" value="1"/>
</dbReference>
<dbReference type="InterPro" id="IPR049108">
    <property type="entry name" value="Talin_R4"/>
</dbReference>
<dbReference type="GO" id="GO:0098609">
    <property type="term" value="P:cell-cell adhesion"/>
    <property type="evidence" value="ECO:0007669"/>
    <property type="project" value="TreeGrafter"/>
</dbReference>
<dbReference type="FunFam" id="3.10.20.90:FF:000028">
    <property type="entry name" value="Talin 2"/>
    <property type="match status" value="1"/>
</dbReference>
<evidence type="ECO:0000256" key="5">
    <source>
        <dbReference type="ARBA" id="ARBA00022490"/>
    </source>
</evidence>
<dbReference type="FunFam" id="1.20.120.230:FF:000002">
    <property type="entry name" value="Talin 2"/>
    <property type="match status" value="1"/>
</dbReference>
<dbReference type="PROSITE" id="PS50057">
    <property type="entry name" value="FERM_3"/>
    <property type="match status" value="1"/>
</dbReference>
<sequence length="1414" mass="151298">MFYSSSIPHYFASIWNPSAGKMVALSLKICVRQCNVVKTMQFEPSTAVYDACRVIRERVPEAQTGQASEYGLFLSDEDPRKGIWLEGGRTLDYYMLRNGDILEYKKKQRPQKIKMLDGAVKTIMVDDSKTVGELLVTICSRIGITNYEEYSLIQETVEEKKEEGTGTLKKDRTLLRDERKMEKLKAKLHTDDDLNWLDHGRTFREQGVEESETLLLRRKFFYSDQNVDSRDPVQLNLLYVQARDDILNGSHPVSFDKACEFGGIQTQIQFGPHIEHKHKSGFLDLKEFLPKEYIKQRGAEKKIFQEHKACGEMTEIEAKVKYVKLARSLRTYGVSFFLVKDFGEYQESYYSVQTTEGEQISQLIAGYIDIILKKKQSKDRFGLEGEEEATMLEESVSPKKSGSVGPETLNMGSMPAPQQQVTTGQMHLGHMPPLSAAQQALVGTITTSMQAVQQAQDDLEDVEELPPLGDDMASKMWIQNKMDESKHDIHSQVDAIAAGTASVVNLTAGDPTDTDYTAVGCAITTISSNLTEMSKGVKLLAALMEDEVGSGHDLMRAARTLTGAVSDLLKAVEPASGEPRQTVLSAAGSIGQASGDLLRKIGENETDERFQDILMNLAKAVANAAAMMVLKAKNVAQFSEDSVMQNRVIAAATQCALSTSQLVACAKVVSPTISSPVCQEQLIEAGKLVDRSVEGCVKACLSATSDGELLKAVSTAAGIVTQALTDLLTHVRNYASRGEPINRYDQATDTIMTVTESIFSSMGDAGEMVRQARVLAQATSDLVNAMRSDAEVEGAAAYPENEDQQQKLREAAEGLRVATNAAAQNAIKKKLITRLENAAKQAAAAATQTIAAAQNAAASNKNTAAHQQLVQSCRAVADHIPQLVQGVRGSQGQPEDTSAQLALIIASQNFLQPGTKMVSSAKSSVPTVTDQAAAMQLGQCAKNLATSLAELRTAAQTAHEACGPMEIDSALIAVQTLKNELQDAKMAASEGQLKPLPGETLEKCAQDLGGTSKAVGSSMAQLLTCAAQGNEHYTGIAASETAQALKALSQAARGVASTTSNPAGAEAMLDSAREVMEGAAKLISEAKEALLAPGDAEIQQRLAQSFQEAQSDLNQTAADLNQSAGDVVHASRGTTSQLADASGKFSDDFDDKLLLAAKSLSVDPAAGNAKNLLAAAARSVTDSINQLITLCTQNAPGQRECDNALRELEAVLGLLDNPNEPILGESMAGISQNCKTGDVPAFGDCVAGASKALCGLTEAAGQASYLVGISDPNSQAGHPGLVDPIQFAHANQAIQMACQNLVDPDSSPSQVLSAATIVAKHTSALCNACRLASSKTVNPVAKRHFVQSAKEVANSTANLVKTIKALDGDFSEENREKCRIATAPLIEAVENLTTFASNPEFASVPAQISKQSNR</sequence>
<dbReference type="SUPFAM" id="SSF47220">
    <property type="entry name" value="alpha-catenin/vinculin-like"/>
    <property type="match status" value="2"/>
</dbReference>
<dbReference type="GO" id="GO:0001726">
    <property type="term" value="C:ruffle"/>
    <property type="evidence" value="ECO:0007669"/>
    <property type="project" value="InterPro"/>
</dbReference>
<evidence type="ECO:0000256" key="8">
    <source>
        <dbReference type="ARBA" id="ARBA00023136"/>
    </source>
</evidence>
<dbReference type="SMART" id="SM00295">
    <property type="entry name" value="B41"/>
    <property type="match status" value="1"/>
</dbReference>
<dbReference type="OrthoDB" id="10262320at2759"/>
<protein>
    <recommendedName>
        <fullName evidence="10">FERM domain-containing protein</fullName>
    </recommendedName>
</protein>